<keyword evidence="2" id="KW-1185">Reference proteome</keyword>
<evidence type="ECO:0000313" key="1">
    <source>
        <dbReference type="EMBL" id="CAG8726173.1"/>
    </source>
</evidence>
<comment type="caution">
    <text evidence="1">The sequence shown here is derived from an EMBL/GenBank/DDBJ whole genome shotgun (WGS) entry which is preliminary data.</text>
</comment>
<reference evidence="1" key="1">
    <citation type="submission" date="2021-06" db="EMBL/GenBank/DDBJ databases">
        <authorList>
            <person name="Kallberg Y."/>
            <person name="Tangrot J."/>
            <person name="Rosling A."/>
        </authorList>
    </citation>
    <scope>NUCLEOTIDE SEQUENCE</scope>
    <source>
        <strain evidence="1">UK204</strain>
    </source>
</reference>
<protein>
    <submittedName>
        <fullName evidence="1">6372_t:CDS:1</fullName>
    </submittedName>
</protein>
<dbReference type="AlphaFoldDB" id="A0A9N9I9E0"/>
<dbReference type="EMBL" id="CAJVPQ010011215">
    <property type="protein sequence ID" value="CAG8726173.1"/>
    <property type="molecule type" value="Genomic_DNA"/>
</dbReference>
<accession>A0A9N9I9E0</accession>
<sequence length="44" mass="5205">NPDQMDKCQFDNFFFTKRSETCTICISSIIFQNMDEEYSDSVIL</sequence>
<dbReference type="Proteomes" id="UP000789570">
    <property type="component" value="Unassembled WGS sequence"/>
</dbReference>
<organism evidence="1 2">
    <name type="scientific">Funneliformis caledonium</name>
    <dbReference type="NCBI Taxonomy" id="1117310"/>
    <lineage>
        <taxon>Eukaryota</taxon>
        <taxon>Fungi</taxon>
        <taxon>Fungi incertae sedis</taxon>
        <taxon>Mucoromycota</taxon>
        <taxon>Glomeromycotina</taxon>
        <taxon>Glomeromycetes</taxon>
        <taxon>Glomerales</taxon>
        <taxon>Glomeraceae</taxon>
        <taxon>Funneliformis</taxon>
    </lineage>
</organism>
<gene>
    <name evidence="1" type="ORF">FCALED_LOCUS14678</name>
</gene>
<feature type="non-terminal residue" evidence="1">
    <location>
        <position position="1"/>
    </location>
</feature>
<proteinExistence type="predicted"/>
<evidence type="ECO:0000313" key="2">
    <source>
        <dbReference type="Proteomes" id="UP000789570"/>
    </source>
</evidence>
<name>A0A9N9I9E0_9GLOM</name>